<dbReference type="Proteomes" id="UP001390339">
    <property type="component" value="Unassembled WGS sequence"/>
</dbReference>
<evidence type="ECO:0000256" key="1">
    <source>
        <dbReference type="SAM" id="MobiDB-lite"/>
    </source>
</evidence>
<feature type="compositionally biased region" description="Polar residues" evidence="1">
    <location>
        <begin position="26"/>
        <end position="52"/>
    </location>
</feature>
<dbReference type="Gene3D" id="3.30.710.10">
    <property type="entry name" value="Potassium Channel Kv1.1, Chain A"/>
    <property type="match status" value="1"/>
</dbReference>
<feature type="region of interest" description="Disordered" evidence="1">
    <location>
        <begin position="1"/>
        <end position="93"/>
    </location>
</feature>
<name>A0ABR2I9N6_9PEZI</name>
<comment type="caution">
    <text evidence="2">The sequence shown here is derived from an EMBL/GenBank/DDBJ whole genome shotgun (WGS) entry which is preliminary data.</text>
</comment>
<proteinExistence type="predicted"/>
<protein>
    <recommendedName>
        <fullName evidence="4">BTB domain-containing protein</fullName>
    </recommendedName>
</protein>
<evidence type="ECO:0008006" key="4">
    <source>
        <dbReference type="Google" id="ProtNLM"/>
    </source>
</evidence>
<gene>
    <name evidence="2" type="ORF">PGQ11_010375</name>
</gene>
<reference evidence="2 3" key="1">
    <citation type="journal article" date="2024" name="IMA Fungus">
        <title>Apiospora arundinis, a panoply of carbohydrate-active enzymes and secondary metabolites.</title>
        <authorList>
            <person name="Sorensen T."/>
            <person name="Petersen C."/>
            <person name="Muurmann A.T."/>
            <person name="Christiansen J.V."/>
            <person name="Brundto M.L."/>
            <person name="Overgaard C.K."/>
            <person name="Boysen A.T."/>
            <person name="Wollenberg R.D."/>
            <person name="Larsen T.O."/>
            <person name="Sorensen J.L."/>
            <person name="Nielsen K.L."/>
            <person name="Sondergaard T.E."/>
        </authorList>
    </citation>
    <scope>NUCLEOTIDE SEQUENCE [LARGE SCALE GENOMIC DNA]</scope>
    <source>
        <strain evidence="2 3">AAU 773</strain>
    </source>
</reference>
<accession>A0ABR2I9N6</accession>
<sequence>MSGPAPQPSSSSNSGGTSLFGPAPQPSSSNNSGVTSRLGSAPQPSSINQSGVTPLFGAPSPSESAPNSLPRSLPTSLRPPPIPCSNLPAEPPTKILDENGDLLLKVGTTKCVKSLFGSLSGSHSHVLADTFRVCSRTMARASPVWKKLLFGGFAESKPKEGEWKVTLPEDSPQAMSTLLGIVHAKFDAVPRPNGRITLTELYDITILTDKYDLAHVLKPWASMWLQCVWSPTCVDPYSRMEQLWITWNMGDMARFSSAATLLALNMSSEATLKTRIAPPGVSETIMFMHQDALNRLLKPFHGLLHDLSETEDVPNYVKGDTVLCCAQDADSNKNICNLLMLGYFTRALRTAGMIPQRSTKGLFGGSTAFTVSQTATKLLDIIKKKPALSHSHITCCPIKNAVGNITIITETLRFTPSEAQVKRLKEQALKSGLS</sequence>
<keyword evidence="3" id="KW-1185">Reference proteome</keyword>
<organism evidence="2 3">
    <name type="scientific">Apiospora arundinis</name>
    <dbReference type="NCBI Taxonomy" id="335852"/>
    <lineage>
        <taxon>Eukaryota</taxon>
        <taxon>Fungi</taxon>
        <taxon>Dikarya</taxon>
        <taxon>Ascomycota</taxon>
        <taxon>Pezizomycotina</taxon>
        <taxon>Sordariomycetes</taxon>
        <taxon>Xylariomycetidae</taxon>
        <taxon>Amphisphaeriales</taxon>
        <taxon>Apiosporaceae</taxon>
        <taxon>Apiospora</taxon>
    </lineage>
</organism>
<feature type="compositionally biased region" description="Low complexity" evidence="1">
    <location>
        <begin position="66"/>
        <end position="76"/>
    </location>
</feature>
<evidence type="ECO:0000313" key="2">
    <source>
        <dbReference type="EMBL" id="KAK8859641.1"/>
    </source>
</evidence>
<feature type="compositionally biased region" description="Low complexity" evidence="1">
    <location>
        <begin position="1"/>
        <end position="17"/>
    </location>
</feature>
<dbReference type="InterPro" id="IPR011333">
    <property type="entry name" value="SKP1/BTB/POZ_sf"/>
</dbReference>
<dbReference type="EMBL" id="JAPCWZ010000006">
    <property type="protein sequence ID" value="KAK8859641.1"/>
    <property type="molecule type" value="Genomic_DNA"/>
</dbReference>
<evidence type="ECO:0000313" key="3">
    <source>
        <dbReference type="Proteomes" id="UP001390339"/>
    </source>
</evidence>